<accession>A0A521C7Q0</accession>
<keyword evidence="3" id="KW-1185">Reference proteome</keyword>
<protein>
    <submittedName>
        <fullName evidence="2">Uncharacterized protein</fullName>
    </submittedName>
</protein>
<sequence>MKKIFFTLLSLGSACSLYAQSNIFEQGSNVGIGTTNPSGKLEILGQSNGDQLIISRNVLAGAQGPGITFRNIVNSGTLETIGGLESQLRSGSTSAIAGSLSLFTINNSSKINAMSIASNGNIGIGTATPSSVLEVMSQTNGDQVIISRNVLSAAAGPGITFKNLVNNGTFEKIGGIESQLKSGTDGAIAGALSLFTMNNSIKIDAVSVASNGDVGIGTANTRGYKLAVNGNIRSKEIKVEMDNWPDYVFRPNYQMRSLAALKHYIGHHKHLPDLPSAEDVSNNGLNIGEIIKAQTKMIEEVTLYLIEKDQQFDSLRKDNVKQQKEINLLKSQLSNKFLKH</sequence>
<feature type="chain" id="PRO_5021903678" evidence="1">
    <location>
        <begin position="20"/>
        <end position="340"/>
    </location>
</feature>
<dbReference type="AlphaFoldDB" id="A0A521C7Q0"/>
<dbReference type="OrthoDB" id="680331at2"/>
<gene>
    <name evidence="2" type="ORF">SAMN06265348_103294</name>
</gene>
<name>A0A521C7Q0_9SPHI</name>
<reference evidence="2 3" key="1">
    <citation type="submission" date="2017-05" db="EMBL/GenBank/DDBJ databases">
        <authorList>
            <person name="Varghese N."/>
            <person name="Submissions S."/>
        </authorList>
    </citation>
    <scope>NUCLEOTIDE SEQUENCE [LARGE SCALE GENOMIC DNA]</scope>
    <source>
        <strain evidence="2 3">DSM 19036</strain>
    </source>
</reference>
<organism evidence="2 3">
    <name type="scientific">Pedobacter westerhofensis</name>
    <dbReference type="NCBI Taxonomy" id="425512"/>
    <lineage>
        <taxon>Bacteria</taxon>
        <taxon>Pseudomonadati</taxon>
        <taxon>Bacteroidota</taxon>
        <taxon>Sphingobacteriia</taxon>
        <taxon>Sphingobacteriales</taxon>
        <taxon>Sphingobacteriaceae</taxon>
        <taxon>Pedobacter</taxon>
    </lineage>
</organism>
<keyword evidence="1" id="KW-0732">Signal</keyword>
<proteinExistence type="predicted"/>
<evidence type="ECO:0000256" key="1">
    <source>
        <dbReference type="SAM" id="SignalP"/>
    </source>
</evidence>
<evidence type="ECO:0000313" key="2">
    <source>
        <dbReference type="EMBL" id="SMO55512.1"/>
    </source>
</evidence>
<dbReference type="EMBL" id="FXTN01000003">
    <property type="protein sequence ID" value="SMO55512.1"/>
    <property type="molecule type" value="Genomic_DNA"/>
</dbReference>
<dbReference type="RefSeq" id="WP_142527487.1">
    <property type="nucleotide sequence ID" value="NZ_CBCSJO010000004.1"/>
</dbReference>
<dbReference type="Proteomes" id="UP000320300">
    <property type="component" value="Unassembled WGS sequence"/>
</dbReference>
<dbReference type="PROSITE" id="PS51257">
    <property type="entry name" value="PROKAR_LIPOPROTEIN"/>
    <property type="match status" value="1"/>
</dbReference>
<evidence type="ECO:0000313" key="3">
    <source>
        <dbReference type="Proteomes" id="UP000320300"/>
    </source>
</evidence>
<feature type="signal peptide" evidence="1">
    <location>
        <begin position="1"/>
        <end position="19"/>
    </location>
</feature>